<organism evidence="1 2">
    <name type="scientific">Zosterops borbonicus</name>
    <dbReference type="NCBI Taxonomy" id="364589"/>
    <lineage>
        <taxon>Eukaryota</taxon>
        <taxon>Metazoa</taxon>
        <taxon>Chordata</taxon>
        <taxon>Craniata</taxon>
        <taxon>Vertebrata</taxon>
        <taxon>Euteleostomi</taxon>
        <taxon>Archelosauria</taxon>
        <taxon>Archosauria</taxon>
        <taxon>Dinosauria</taxon>
        <taxon>Saurischia</taxon>
        <taxon>Theropoda</taxon>
        <taxon>Coelurosauria</taxon>
        <taxon>Aves</taxon>
        <taxon>Neognathae</taxon>
        <taxon>Neoaves</taxon>
        <taxon>Telluraves</taxon>
        <taxon>Australaves</taxon>
        <taxon>Passeriformes</taxon>
        <taxon>Sylvioidea</taxon>
        <taxon>Zosteropidae</taxon>
        <taxon>Zosterops</taxon>
    </lineage>
</organism>
<reference evidence="1" key="1">
    <citation type="submission" date="2019-04" db="EMBL/GenBank/DDBJ databases">
        <title>Genome assembly of Zosterops borbonicus 15179.</title>
        <authorList>
            <person name="Leroy T."/>
            <person name="Anselmetti Y."/>
            <person name="Tilak M.-K."/>
            <person name="Nabholz B."/>
        </authorList>
    </citation>
    <scope>NUCLEOTIDE SEQUENCE</scope>
    <source>
        <strain evidence="1">HGM_15179</strain>
        <tissue evidence="1">Muscle</tissue>
    </source>
</reference>
<proteinExistence type="predicted"/>
<dbReference type="EMBL" id="SWJQ01005790">
    <property type="protein sequence ID" value="TRZ05185.1"/>
    <property type="molecule type" value="Genomic_DNA"/>
</dbReference>
<evidence type="ECO:0000313" key="2">
    <source>
        <dbReference type="Proteomes" id="UP000796761"/>
    </source>
</evidence>
<dbReference type="Proteomes" id="UP000796761">
    <property type="component" value="Unassembled WGS sequence"/>
</dbReference>
<accession>A0A8K1FWS9</accession>
<name>A0A8K1FWS9_9PASS</name>
<sequence length="113" mass="12531">MVSLFLVFTAFVISNVGHIRPQRTLLAFVSGIFFILSGEIGPVHSSVGIPRIGPKLDPNYPKIGPNFTRIDPEKIQDSPKIKKPKKILIFHPKFEVKSAPSTPRLGFPELAQI</sequence>
<protein>
    <submittedName>
        <fullName evidence="1">Uncharacterized protein</fullName>
    </submittedName>
</protein>
<comment type="caution">
    <text evidence="1">The sequence shown here is derived from an EMBL/GenBank/DDBJ whole genome shotgun (WGS) entry which is preliminary data.</text>
</comment>
<keyword evidence="2" id="KW-1185">Reference proteome</keyword>
<evidence type="ECO:0000313" key="1">
    <source>
        <dbReference type="EMBL" id="TRZ05185.1"/>
    </source>
</evidence>
<dbReference type="AlphaFoldDB" id="A0A8K1FWS9"/>
<dbReference type="OrthoDB" id="5917530at2759"/>
<gene>
    <name evidence="1" type="ORF">HGM15179_021922</name>
</gene>